<protein>
    <recommendedName>
        <fullName evidence="3">Outer membrane protein beta-barrel domain-containing protein</fullName>
    </recommendedName>
</protein>
<dbReference type="Proteomes" id="UP000643701">
    <property type="component" value="Unassembled WGS sequence"/>
</dbReference>
<gene>
    <name evidence="1" type="ORF">G7034_10280</name>
</gene>
<reference evidence="1" key="1">
    <citation type="submission" date="2020-03" db="EMBL/GenBank/DDBJ databases">
        <title>Psychroflexus Maritimus sp. nov., isolate from marine sediment.</title>
        <authorList>
            <person name="Zhong Y.-L."/>
        </authorList>
    </citation>
    <scope>NUCLEOTIDE SEQUENCE</scope>
    <source>
        <strain evidence="1">C1</strain>
    </source>
</reference>
<dbReference type="RefSeq" id="WP_166400873.1">
    <property type="nucleotide sequence ID" value="NZ_JAANAS010000083.1"/>
</dbReference>
<dbReference type="SUPFAM" id="SSF56925">
    <property type="entry name" value="OMPA-like"/>
    <property type="match status" value="1"/>
</dbReference>
<evidence type="ECO:0008006" key="3">
    <source>
        <dbReference type="Google" id="ProtNLM"/>
    </source>
</evidence>
<comment type="caution">
    <text evidence="1">The sequence shown here is derived from an EMBL/GenBank/DDBJ whole genome shotgun (WGS) entry which is preliminary data.</text>
</comment>
<evidence type="ECO:0000313" key="2">
    <source>
        <dbReference type="Proteomes" id="UP000643701"/>
    </source>
</evidence>
<dbReference type="Gene3D" id="2.40.160.20">
    <property type="match status" value="1"/>
</dbReference>
<proteinExistence type="predicted"/>
<dbReference type="AlphaFoldDB" id="A0A967AFK0"/>
<dbReference type="EMBL" id="JAANAS010000083">
    <property type="protein sequence ID" value="NGZ90638.1"/>
    <property type="molecule type" value="Genomic_DNA"/>
</dbReference>
<name>A0A967AFK0_9FLAO</name>
<keyword evidence="2" id="KW-1185">Reference proteome</keyword>
<evidence type="ECO:0000313" key="1">
    <source>
        <dbReference type="EMBL" id="NGZ90638.1"/>
    </source>
</evidence>
<accession>A0A967AFK0</accession>
<sequence length="184" mass="20478">MKINFLPAFIFFLFSLVYAQKIQAQNELGFKAAYSTELESFGAGVRGVLHINESFSFSPEITGFLPVDKNVLLPGNETGKLETRLVLFNADLHYNLDLYIPDFNSYLLAGFNYTDVDKRLSGTEVFEDASAKDVLPLRESGIGANLGFGVDYTIRTGLKVFVEPKYVFNDLSQFIFSLGITASL</sequence>
<dbReference type="InterPro" id="IPR011250">
    <property type="entry name" value="OMP/PagP_B-barrel"/>
</dbReference>
<organism evidence="1 2">
    <name type="scientific">Psychroflexus maritimus</name>
    <dbReference type="NCBI Taxonomy" id="2714865"/>
    <lineage>
        <taxon>Bacteria</taxon>
        <taxon>Pseudomonadati</taxon>
        <taxon>Bacteroidota</taxon>
        <taxon>Flavobacteriia</taxon>
        <taxon>Flavobacteriales</taxon>
        <taxon>Flavobacteriaceae</taxon>
        <taxon>Psychroflexus</taxon>
    </lineage>
</organism>